<dbReference type="Proteomes" id="UP001220610">
    <property type="component" value="Chromosome"/>
</dbReference>
<organism evidence="1 2">
    <name type="scientific">Candidatus Pseudobacter hemicellulosilyticus</name>
    <dbReference type="NCBI Taxonomy" id="3121375"/>
    <lineage>
        <taxon>Bacteria</taxon>
        <taxon>Pseudomonadati</taxon>
        <taxon>Bacteroidota</taxon>
        <taxon>Chitinophagia</taxon>
        <taxon>Chitinophagales</taxon>
        <taxon>Chitinophagaceae</taxon>
        <taxon>Pseudobacter</taxon>
    </lineage>
</organism>
<dbReference type="AlphaFoldDB" id="A0AAJ5WUY4"/>
<dbReference type="EMBL" id="CP119311">
    <property type="protein sequence ID" value="WEK34890.1"/>
    <property type="molecule type" value="Genomic_DNA"/>
</dbReference>
<accession>A0AAJ5WUY4</accession>
<protein>
    <submittedName>
        <fullName evidence="1">Uncharacterized protein</fullName>
    </submittedName>
</protein>
<evidence type="ECO:0000313" key="1">
    <source>
        <dbReference type="EMBL" id="WEK34890.1"/>
    </source>
</evidence>
<sequence length="140" mass="15676">MPESILSVKRIKAISFSMDEMLYYAASSLPVKVELQPKLGYQMDANTVELTLKVIYLKDSAELMHIQVQNLFELPGLREFPVEDHLLKLPSAIITLIVSLALSHTRALLAVNVAGTPLEEVLLAVVDAEDVAKRFFPYMF</sequence>
<proteinExistence type="predicted"/>
<gene>
    <name evidence="1" type="ORF">P0Y53_20575</name>
</gene>
<name>A0AAJ5WUY4_9BACT</name>
<reference evidence="1" key="1">
    <citation type="submission" date="2023-03" db="EMBL/GenBank/DDBJ databases">
        <title>Andean soil-derived lignocellulolytic bacterial consortium as a source of novel taxa and putative plastic-active enzymes.</title>
        <authorList>
            <person name="Diaz-Garcia L."/>
            <person name="Chuvochina M."/>
            <person name="Feuerriegel G."/>
            <person name="Bunk B."/>
            <person name="Sproer C."/>
            <person name="Streit W.R."/>
            <person name="Rodriguez L.M."/>
            <person name="Overmann J."/>
            <person name="Jimenez D.J."/>
        </authorList>
    </citation>
    <scope>NUCLEOTIDE SEQUENCE</scope>
    <source>
        <strain evidence="1">MAG 7</strain>
    </source>
</reference>
<evidence type="ECO:0000313" key="2">
    <source>
        <dbReference type="Proteomes" id="UP001220610"/>
    </source>
</evidence>